<dbReference type="EMBL" id="LAZR01039789">
    <property type="protein sequence ID" value="KKL16127.1"/>
    <property type="molecule type" value="Genomic_DNA"/>
</dbReference>
<gene>
    <name evidence="1" type="ORF">LCGC14_2498660</name>
</gene>
<accession>A0A0F9BQJ2</accession>
<name>A0A0F9BQJ2_9ZZZZ</name>
<feature type="non-terminal residue" evidence="1">
    <location>
        <position position="30"/>
    </location>
</feature>
<protein>
    <submittedName>
        <fullName evidence="1">Uncharacterized protein</fullName>
    </submittedName>
</protein>
<evidence type="ECO:0000313" key="1">
    <source>
        <dbReference type="EMBL" id="KKL16127.1"/>
    </source>
</evidence>
<organism evidence="1">
    <name type="scientific">marine sediment metagenome</name>
    <dbReference type="NCBI Taxonomy" id="412755"/>
    <lineage>
        <taxon>unclassified sequences</taxon>
        <taxon>metagenomes</taxon>
        <taxon>ecological metagenomes</taxon>
    </lineage>
</organism>
<dbReference type="AlphaFoldDB" id="A0A0F9BQJ2"/>
<reference evidence="1" key="1">
    <citation type="journal article" date="2015" name="Nature">
        <title>Complex archaea that bridge the gap between prokaryotes and eukaryotes.</title>
        <authorList>
            <person name="Spang A."/>
            <person name="Saw J.H."/>
            <person name="Jorgensen S.L."/>
            <person name="Zaremba-Niedzwiedzka K."/>
            <person name="Martijn J."/>
            <person name="Lind A.E."/>
            <person name="van Eijk R."/>
            <person name="Schleper C."/>
            <person name="Guy L."/>
            <person name="Ettema T.J."/>
        </authorList>
    </citation>
    <scope>NUCLEOTIDE SEQUENCE</scope>
</reference>
<proteinExistence type="predicted"/>
<sequence length="30" mass="3017">MAIDVALGMAVFVDVTASNTGSISGTGYIR</sequence>
<comment type="caution">
    <text evidence="1">The sequence shown here is derived from an EMBL/GenBank/DDBJ whole genome shotgun (WGS) entry which is preliminary data.</text>
</comment>